<keyword evidence="5" id="KW-0808">Transferase</keyword>
<organism evidence="13 14">
    <name type="scientific">Aedoeadaptatus nemausensis</name>
    <dbReference type="NCBI Taxonomy" id="2582829"/>
    <lineage>
        <taxon>Bacteria</taxon>
        <taxon>Bacillati</taxon>
        <taxon>Bacillota</taxon>
        <taxon>Tissierellia</taxon>
        <taxon>Tissierellales</taxon>
        <taxon>Peptoniphilaceae</taxon>
        <taxon>Aedoeadaptatus</taxon>
    </lineage>
</organism>
<dbReference type="GO" id="GO:0016020">
    <property type="term" value="C:membrane"/>
    <property type="evidence" value="ECO:0007669"/>
    <property type="project" value="UniProtKB-SubCell"/>
</dbReference>
<accession>A0A6V6Y013</accession>
<keyword evidence="8" id="KW-0067">ATP-binding</keyword>
<keyword evidence="10" id="KW-0472">Membrane</keyword>
<evidence type="ECO:0000256" key="6">
    <source>
        <dbReference type="ARBA" id="ARBA00022741"/>
    </source>
</evidence>
<evidence type="ECO:0000256" key="7">
    <source>
        <dbReference type="ARBA" id="ARBA00022777"/>
    </source>
</evidence>
<dbReference type="InterPro" id="IPR003594">
    <property type="entry name" value="HATPase_dom"/>
</dbReference>
<dbReference type="AlphaFoldDB" id="A0A6V6Y013"/>
<dbReference type="GO" id="GO:0000155">
    <property type="term" value="F:phosphorelay sensor kinase activity"/>
    <property type="evidence" value="ECO:0007669"/>
    <property type="project" value="InterPro"/>
</dbReference>
<feature type="transmembrane region" description="Helical" evidence="10">
    <location>
        <begin position="169"/>
        <end position="189"/>
    </location>
</feature>
<dbReference type="GO" id="GO:0030295">
    <property type="term" value="F:protein kinase activator activity"/>
    <property type="evidence" value="ECO:0007669"/>
    <property type="project" value="TreeGrafter"/>
</dbReference>
<dbReference type="PANTHER" id="PTHR42878">
    <property type="entry name" value="TWO-COMPONENT HISTIDINE KINASE"/>
    <property type="match status" value="1"/>
</dbReference>
<evidence type="ECO:0000256" key="9">
    <source>
        <dbReference type="ARBA" id="ARBA00023012"/>
    </source>
</evidence>
<name>A0A6V6Y013_9FIRM</name>
<keyword evidence="7 13" id="KW-0418">Kinase</keyword>
<dbReference type="CDD" id="cd00075">
    <property type="entry name" value="HATPase"/>
    <property type="match status" value="1"/>
</dbReference>
<dbReference type="FunFam" id="1.10.287.130:FF:000001">
    <property type="entry name" value="Two-component sensor histidine kinase"/>
    <property type="match status" value="1"/>
</dbReference>
<dbReference type="PANTHER" id="PTHR42878:SF7">
    <property type="entry name" value="SENSOR HISTIDINE KINASE GLRK"/>
    <property type="match status" value="1"/>
</dbReference>
<dbReference type="InterPro" id="IPR050351">
    <property type="entry name" value="BphY/WalK/GraS-like"/>
</dbReference>
<dbReference type="Gene3D" id="6.10.340.10">
    <property type="match status" value="1"/>
</dbReference>
<evidence type="ECO:0000256" key="1">
    <source>
        <dbReference type="ARBA" id="ARBA00000085"/>
    </source>
</evidence>
<proteinExistence type="predicted"/>
<keyword evidence="14" id="KW-1185">Reference proteome</keyword>
<dbReference type="InterPro" id="IPR003660">
    <property type="entry name" value="HAMP_dom"/>
</dbReference>
<evidence type="ECO:0000259" key="12">
    <source>
        <dbReference type="PROSITE" id="PS50885"/>
    </source>
</evidence>
<evidence type="ECO:0000313" key="13">
    <source>
        <dbReference type="EMBL" id="CAC9925178.1"/>
    </source>
</evidence>
<dbReference type="InterPro" id="IPR005467">
    <property type="entry name" value="His_kinase_dom"/>
</dbReference>
<keyword evidence="9" id="KW-0902">Two-component regulatory system</keyword>
<dbReference type="Gene3D" id="3.30.565.10">
    <property type="entry name" value="Histidine kinase-like ATPase, C-terminal domain"/>
    <property type="match status" value="1"/>
</dbReference>
<dbReference type="PROSITE" id="PS50109">
    <property type="entry name" value="HIS_KIN"/>
    <property type="match status" value="1"/>
</dbReference>
<dbReference type="InterPro" id="IPR003661">
    <property type="entry name" value="HisK_dim/P_dom"/>
</dbReference>
<dbReference type="PRINTS" id="PR00344">
    <property type="entry name" value="BCTRLSENSOR"/>
</dbReference>
<comment type="subcellular location">
    <subcellularLocation>
        <location evidence="2">Membrane</location>
    </subcellularLocation>
</comment>
<dbReference type="EMBL" id="CAIJCS010000014">
    <property type="protein sequence ID" value="CAC9925178.1"/>
    <property type="molecule type" value="Genomic_DNA"/>
</dbReference>
<dbReference type="CDD" id="cd06225">
    <property type="entry name" value="HAMP"/>
    <property type="match status" value="1"/>
</dbReference>
<dbReference type="PROSITE" id="PS50885">
    <property type="entry name" value="HAMP"/>
    <property type="match status" value="1"/>
</dbReference>
<evidence type="ECO:0000313" key="14">
    <source>
        <dbReference type="Proteomes" id="UP000586454"/>
    </source>
</evidence>
<evidence type="ECO:0000256" key="3">
    <source>
        <dbReference type="ARBA" id="ARBA00012438"/>
    </source>
</evidence>
<dbReference type="InterPro" id="IPR004358">
    <property type="entry name" value="Sig_transdc_His_kin-like_C"/>
</dbReference>
<dbReference type="InterPro" id="IPR036097">
    <property type="entry name" value="HisK_dim/P_sf"/>
</dbReference>
<dbReference type="GO" id="GO:0000156">
    <property type="term" value="F:phosphorelay response regulator activity"/>
    <property type="evidence" value="ECO:0007669"/>
    <property type="project" value="TreeGrafter"/>
</dbReference>
<gene>
    <name evidence="13" type="ORF">PEPNEM18_00487</name>
</gene>
<dbReference type="SMART" id="SM00388">
    <property type="entry name" value="HisKA"/>
    <property type="match status" value="1"/>
</dbReference>
<evidence type="ECO:0000256" key="5">
    <source>
        <dbReference type="ARBA" id="ARBA00022679"/>
    </source>
</evidence>
<evidence type="ECO:0000256" key="8">
    <source>
        <dbReference type="ARBA" id="ARBA00022840"/>
    </source>
</evidence>
<feature type="domain" description="Histidine kinase" evidence="11">
    <location>
        <begin position="250"/>
        <end position="464"/>
    </location>
</feature>
<dbReference type="SUPFAM" id="SSF47384">
    <property type="entry name" value="Homodimeric domain of signal transducing histidine kinase"/>
    <property type="match status" value="1"/>
</dbReference>
<keyword evidence="10" id="KW-1133">Transmembrane helix</keyword>
<comment type="caution">
    <text evidence="13">The sequence shown here is derived from an EMBL/GenBank/DDBJ whole genome shotgun (WGS) entry which is preliminary data.</text>
</comment>
<dbReference type="SMART" id="SM00387">
    <property type="entry name" value="HATPase_c"/>
    <property type="match status" value="1"/>
</dbReference>
<keyword evidence="10" id="KW-0812">Transmembrane</keyword>
<keyword evidence="4" id="KW-0597">Phosphoprotein</keyword>
<sequence>MKHSIRTVITRNFVALILLTVSLLDVFLILGFRQYTYNGVRYYLEQQLDSSYYTYERYFKNVDLEMLLESDYNMVFNQSGGQVQLIGADGQLLYDSIGAINDPVKDYTDVQSALEGESGSRVGKVTYSDTPVLSVSRPLFSEDHGLLGVLRYTSSLAPAHRAVLTLTRYLLLLTFLVIAISVIVSRFLAKGITRPIEEIQSTAIQLADGQYKRRIKMERDDELGQLAQSLNTLAAEIVRKEQVKNDFISSISHELRTPLTSIRGWAAILKDTDPEEKDVMAEGFNIIEGETERLSKMVEELLDFSRYISGRITLKKDQFDITSTCIGILKQMEPRAQKQEVHLINEVNEEVVLITADEDRLRQVLINLIDNAIKFTDPGGWVLLEARKNYPNYEIIVSDNGVGMDENELRLAKEKFYKGKHSNSHSGLGLSIAEEIIKLHNGEIQIVSEKYVGTSIRVFVPLENEAVQ</sequence>
<dbReference type="SMART" id="SM00304">
    <property type="entry name" value="HAMP"/>
    <property type="match status" value="1"/>
</dbReference>
<dbReference type="GO" id="GO:0007234">
    <property type="term" value="P:osmosensory signaling via phosphorelay pathway"/>
    <property type="evidence" value="ECO:0007669"/>
    <property type="project" value="TreeGrafter"/>
</dbReference>
<reference evidence="13 14" key="1">
    <citation type="submission" date="2020-06" db="EMBL/GenBank/DDBJ databases">
        <authorList>
            <person name="Criscuolo A."/>
        </authorList>
    </citation>
    <scope>NUCLEOTIDE SEQUENCE [LARGE SCALE GENOMIC DNA]</scope>
    <source>
        <strain evidence="13">1804121828</strain>
    </source>
</reference>
<evidence type="ECO:0000259" key="11">
    <source>
        <dbReference type="PROSITE" id="PS50109"/>
    </source>
</evidence>
<dbReference type="InterPro" id="IPR036890">
    <property type="entry name" value="HATPase_C_sf"/>
</dbReference>
<dbReference type="EC" id="2.7.13.3" evidence="3"/>
<dbReference type="Pfam" id="PF00672">
    <property type="entry name" value="HAMP"/>
    <property type="match status" value="1"/>
</dbReference>
<dbReference type="Pfam" id="PF02518">
    <property type="entry name" value="HATPase_c"/>
    <property type="match status" value="1"/>
</dbReference>
<evidence type="ECO:0000256" key="10">
    <source>
        <dbReference type="SAM" id="Phobius"/>
    </source>
</evidence>
<evidence type="ECO:0000256" key="4">
    <source>
        <dbReference type="ARBA" id="ARBA00022553"/>
    </source>
</evidence>
<protein>
    <recommendedName>
        <fullName evidence="3">histidine kinase</fullName>
        <ecNumber evidence="3">2.7.13.3</ecNumber>
    </recommendedName>
</protein>
<dbReference type="Pfam" id="PF00512">
    <property type="entry name" value="HisKA"/>
    <property type="match status" value="1"/>
</dbReference>
<feature type="transmembrane region" description="Helical" evidence="10">
    <location>
        <begin position="12"/>
        <end position="32"/>
    </location>
</feature>
<dbReference type="CDD" id="cd00082">
    <property type="entry name" value="HisKA"/>
    <property type="match status" value="1"/>
</dbReference>
<comment type="catalytic activity">
    <reaction evidence="1">
        <text>ATP + protein L-histidine = ADP + protein N-phospho-L-histidine.</text>
        <dbReference type="EC" id="2.7.13.3"/>
    </reaction>
</comment>
<dbReference type="Proteomes" id="UP000586454">
    <property type="component" value="Unassembled WGS sequence"/>
</dbReference>
<dbReference type="SUPFAM" id="SSF158472">
    <property type="entry name" value="HAMP domain-like"/>
    <property type="match status" value="1"/>
</dbReference>
<keyword evidence="6" id="KW-0547">Nucleotide-binding</keyword>
<feature type="domain" description="HAMP" evidence="12">
    <location>
        <begin position="190"/>
        <end position="242"/>
    </location>
</feature>
<evidence type="ECO:0000256" key="2">
    <source>
        <dbReference type="ARBA" id="ARBA00004370"/>
    </source>
</evidence>
<dbReference type="SUPFAM" id="SSF55874">
    <property type="entry name" value="ATPase domain of HSP90 chaperone/DNA topoisomerase II/histidine kinase"/>
    <property type="match status" value="1"/>
</dbReference>
<dbReference type="GO" id="GO:0005524">
    <property type="term" value="F:ATP binding"/>
    <property type="evidence" value="ECO:0007669"/>
    <property type="project" value="UniProtKB-KW"/>
</dbReference>
<dbReference type="Gene3D" id="1.10.287.130">
    <property type="match status" value="1"/>
</dbReference>